<proteinExistence type="predicted"/>
<evidence type="ECO:0000313" key="2">
    <source>
        <dbReference type="Proteomes" id="UP000295169"/>
    </source>
</evidence>
<comment type="caution">
    <text evidence="1">The sequence shown here is derived from an EMBL/GenBank/DDBJ whole genome shotgun (WGS) entry which is preliminary data.</text>
</comment>
<protein>
    <submittedName>
        <fullName evidence="1">Uncharacterized protein</fullName>
    </submittedName>
</protein>
<dbReference type="Proteomes" id="UP000295169">
    <property type="component" value="Unassembled WGS sequence"/>
</dbReference>
<dbReference type="RefSeq" id="WP_165496576.1">
    <property type="nucleotide sequence ID" value="NZ_JBHLST010000030.1"/>
</dbReference>
<organism evidence="1 2">
    <name type="scientific">Azotobacter chroococcum</name>
    <dbReference type="NCBI Taxonomy" id="353"/>
    <lineage>
        <taxon>Bacteria</taxon>
        <taxon>Pseudomonadati</taxon>
        <taxon>Pseudomonadota</taxon>
        <taxon>Gammaproteobacteria</taxon>
        <taxon>Pseudomonadales</taxon>
        <taxon>Pseudomonadaceae</taxon>
        <taxon>Azotobacter</taxon>
    </lineage>
</organism>
<evidence type="ECO:0000313" key="1">
    <source>
        <dbReference type="EMBL" id="TCL22085.1"/>
    </source>
</evidence>
<accession>A0A4R1P6B1</accession>
<dbReference type="AlphaFoldDB" id="A0A4R1P6B1"/>
<sequence>MTPAQIKTVSDLARQGFQFVLEAKGIVRMTRGIDKRVILADGSMKRGHHKFGPKEARA</sequence>
<dbReference type="EMBL" id="SMMU01000035">
    <property type="protein sequence ID" value="TCL22085.1"/>
    <property type="molecule type" value="Genomic_DNA"/>
</dbReference>
<name>A0A4R1P6B1_9GAMM</name>
<gene>
    <name evidence="1" type="ORF">EV691_13534</name>
</gene>
<reference evidence="1 2" key="1">
    <citation type="submission" date="2019-03" db="EMBL/GenBank/DDBJ databases">
        <title>Genomic Encyclopedia of Type Strains, Phase IV (KMG-IV): sequencing the most valuable type-strain genomes for metagenomic binning, comparative biology and taxonomic classification.</title>
        <authorList>
            <person name="Goeker M."/>
        </authorList>
    </citation>
    <scope>NUCLEOTIDE SEQUENCE [LARGE SCALE GENOMIC DNA]</scope>
    <source>
        <strain evidence="1 2">DSM 2286</strain>
    </source>
</reference>